<sequence length="84" mass="8850">MSRKVFDYAGLSSSPLKGVQGSPCRGLGCPQFPSLLPAPRAKEKKKGLCGDTPHPGKGLLPSALPLDGSIGKPCLTTPVHEKRW</sequence>
<evidence type="ECO:0000313" key="2">
    <source>
        <dbReference type="EMBL" id="GHO99470.1"/>
    </source>
</evidence>
<keyword evidence="3" id="KW-1185">Reference proteome</keyword>
<proteinExistence type="predicted"/>
<dbReference type="RefSeq" id="WP_220210112.1">
    <property type="nucleotide sequence ID" value="NZ_BNJK01000002.1"/>
</dbReference>
<dbReference type="AlphaFoldDB" id="A0A8J3IVW9"/>
<name>A0A8J3IVW9_9CHLR</name>
<reference evidence="2" key="1">
    <citation type="submission" date="2020-10" db="EMBL/GenBank/DDBJ databases">
        <title>Taxonomic study of unclassified bacteria belonging to the class Ktedonobacteria.</title>
        <authorList>
            <person name="Yabe S."/>
            <person name="Wang C.M."/>
            <person name="Zheng Y."/>
            <person name="Sakai Y."/>
            <person name="Cavaletti L."/>
            <person name="Monciardini P."/>
            <person name="Donadio S."/>
        </authorList>
    </citation>
    <scope>NUCLEOTIDE SEQUENCE</scope>
    <source>
        <strain evidence="2">ID150040</strain>
    </source>
</reference>
<protein>
    <submittedName>
        <fullName evidence="2">Uncharacterized protein</fullName>
    </submittedName>
</protein>
<feature type="region of interest" description="Disordered" evidence="1">
    <location>
        <begin position="43"/>
        <end position="64"/>
    </location>
</feature>
<accession>A0A8J3IVW9</accession>
<comment type="caution">
    <text evidence="2">The sequence shown here is derived from an EMBL/GenBank/DDBJ whole genome shotgun (WGS) entry which is preliminary data.</text>
</comment>
<dbReference type="EMBL" id="BNJK01000002">
    <property type="protein sequence ID" value="GHO99470.1"/>
    <property type="molecule type" value="Genomic_DNA"/>
</dbReference>
<organism evidence="2 3">
    <name type="scientific">Reticulibacter mediterranei</name>
    <dbReference type="NCBI Taxonomy" id="2778369"/>
    <lineage>
        <taxon>Bacteria</taxon>
        <taxon>Bacillati</taxon>
        <taxon>Chloroflexota</taxon>
        <taxon>Ktedonobacteria</taxon>
        <taxon>Ktedonobacterales</taxon>
        <taxon>Reticulibacteraceae</taxon>
        <taxon>Reticulibacter</taxon>
    </lineage>
</organism>
<evidence type="ECO:0000313" key="3">
    <source>
        <dbReference type="Proteomes" id="UP000597444"/>
    </source>
</evidence>
<dbReference type="Proteomes" id="UP000597444">
    <property type="component" value="Unassembled WGS sequence"/>
</dbReference>
<evidence type="ECO:0000256" key="1">
    <source>
        <dbReference type="SAM" id="MobiDB-lite"/>
    </source>
</evidence>
<gene>
    <name evidence="2" type="ORF">KSF_095180</name>
</gene>